<dbReference type="Proteomes" id="UP001314166">
    <property type="component" value="Unassembled WGS sequence"/>
</dbReference>
<feature type="transmembrane region" description="Helical" evidence="7">
    <location>
        <begin position="222"/>
        <end position="241"/>
    </location>
</feature>
<dbReference type="InterPro" id="IPR020846">
    <property type="entry name" value="MFS_dom"/>
</dbReference>
<dbReference type="Pfam" id="PF07690">
    <property type="entry name" value="MFS_1"/>
    <property type="match status" value="1"/>
</dbReference>
<feature type="transmembrane region" description="Helical" evidence="7">
    <location>
        <begin position="147"/>
        <end position="171"/>
    </location>
</feature>
<keyword evidence="2" id="KW-0813">Transport</keyword>
<dbReference type="SUPFAM" id="SSF103473">
    <property type="entry name" value="MFS general substrate transporter"/>
    <property type="match status" value="1"/>
</dbReference>
<evidence type="ECO:0000256" key="5">
    <source>
        <dbReference type="ARBA" id="ARBA00022989"/>
    </source>
</evidence>
<keyword evidence="4 7" id="KW-0812">Transmembrane</keyword>
<feature type="transmembrane region" description="Helical" evidence="7">
    <location>
        <begin position="56"/>
        <end position="77"/>
    </location>
</feature>
<keyword evidence="10" id="KW-1185">Reference proteome</keyword>
<dbReference type="PANTHER" id="PTHR43414">
    <property type="entry name" value="MULTIDRUG RESISTANCE PROTEIN MDTG"/>
    <property type="match status" value="1"/>
</dbReference>
<dbReference type="InterPro" id="IPR001958">
    <property type="entry name" value="Tet-R_TetA/multi-R_MdtG-like"/>
</dbReference>
<feature type="transmembrane region" description="Helical" evidence="7">
    <location>
        <begin position="177"/>
        <end position="196"/>
    </location>
</feature>
<evidence type="ECO:0000256" key="2">
    <source>
        <dbReference type="ARBA" id="ARBA00022448"/>
    </source>
</evidence>
<feature type="transmembrane region" description="Helical" evidence="7">
    <location>
        <begin position="261"/>
        <end position="280"/>
    </location>
</feature>
<name>A0ABN9YHX5_9LACO</name>
<dbReference type="RefSeq" id="WP_338343061.1">
    <property type="nucleotide sequence ID" value="NZ_CAUZLH010000001.1"/>
</dbReference>
<accession>A0ABN9YHX5</accession>
<feature type="transmembrane region" description="Helical" evidence="7">
    <location>
        <begin position="89"/>
        <end position="108"/>
    </location>
</feature>
<keyword evidence="6 7" id="KW-0472">Membrane</keyword>
<feature type="transmembrane region" description="Helical" evidence="7">
    <location>
        <begin position="114"/>
        <end position="135"/>
    </location>
</feature>
<keyword evidence="5 7" id="KW-1133">Transmembrane helix</keyword>
<dbReference type="PROSITE" id="PS50850">
    <property type="entry name" value="MFS"/>
    <property type="match status" value="1"/>
</dbReference>
<keyword evidence="3" id="KW-1003">Cell membrane</keyword>
<proteinExistence type="predicted"/>
<evidence type="ECO:0000256" key="6">
    <source>
        <dbReference type="ARBA" id="ARBA00023136"/>
    </source>
</evidence>
<protein>
    <submittedName>
        <fullName evidence="9">MFS family (AraJ)</fullName>
    </submittedName>
</protein>
<organism evidence="9 10">
    <name type="scientific">Fructobacillus evanidus</name>
    <dbReference type="NCBI Taxonomy" id="3064281"/>
    <lineage>
        <taxon>Bacteria</taxon>
        <taxon>Bacillati</taxon>
        <taxon>Bacillota</taxon>
        <taxon>Bacilli</taxon>
        <taxon>Lactobacillales</taxon>
        <taxon>Lactobacillaceae</taxon>
        <taxon>Fructobacillus</taxon>
    </lineage>
</organism>
<feature type="transmembrane region" description="Helical" evidence="7">
    <location>
        <begin position="379"/>
        <end position="399"/>
    </location>
</feature>
<sequence length="408" mass="44260">MTEPDRETPDRAINWQRNVWIVWLAVFMTGVAFSEILPFMPLYIDTLGHFSKSELTFYSGAAFAINFLVTAVVSPIWGKVADKKGRKLMMMRAALGLAISLFLMGFAQNVFELLALRALQGALGGFVSNANALIATQTPKEKVGRSLGIIVTGFTGGQLIGPLFGGAMASVVSYQTLFHITGLILLVVFFFIWFLVEERPVAAGKEENPVAKVSWKTLPKKSLLVSLFLTTMLIQTVNMSINPIVSLFVREVLHNHGNVTFIAGIVAAMPGLATVIFAPVFGRLGDKIGTKYLIQAGFVMAVFAFVPTAFVTSVTALILLRFAVGISDSTMLPAIQTLLTKNSPAGMVSRVFSYNQSFQAVGSVMGPMLGAAIANVFDYRAIFIVSAGIIALNGLLFFFNVNRKYDLN</sequence>
<evidence type="ECO:0000256" key="4">
    <source>
        <dbReference type="ARBA" id="ARBA00022692"/>
    </source>
</evidence>
<evidence type="ECO:0000259" key="8">
    <source>
        <dbReference type="PROSITE" id="PS50850"/>
    </source>
</evidence>
<evidence type="ECO:0000313" key="9">
    <source>
        <dbReference type="EMBL" id="CAK1224369.1"/>
    </source>
</evidence>
<reference evidence="9 10" key="1">
    <citation type="submission" date="2023-10" db="EMBL/GenBank/DDBJ databases">
        <authorList>
            <person name="Botero Cardona J."/>
        </authorList>
    </citation>
    <scope>NUCLEOTIDE SEQUENCE [LARGE SCALE GENOMIC DNA]</scope>
    <source>
        <strain evidence="9 10">R-55214</strain>
    </source>
</reference>
<comment type="caution">
    <text evidence="9">The sequence shown here is derived from an EMBL/GenBank/DDBJ whole genome shotgun (WGS) entry which is preliminary data.</text>
</comment>
<dbReference type="InterPro" id="IPR011701">
    <property type="entry name" value="MFS"/>
</dbReference>
<feature type="transmembrane region" description="Helical" evidence="7">
    <location>
        <begin position="20"/>
        <end position="44"/>
    </location>
</feature>
<dbReference type="EMBL" id="CAUZMB010000001">
    <property type="protein sequence ID" value="CAK1224369.1"/>
    <property type="molecule type" value="Genomic_DNA"/>
</dbReference>
<evidence type="ECO:0000256" key="1">
    <source>
        <dbReference type="ARBA" id="ARBA00004651"/>
    </source>
</evidence>
<evidence type="ECO:0000313" key="10">
    <source>
        <dbReference type="Proteomes" id="UP001314166"/>
    </source>
</evidence>
<dbReference type="PANTHER" id="PTHR43414:SF1">
    <property type="entry name" value="PEPTIDE PERMEASE"/>
    <property type="match status" value="1"/>
</dbReference>
<dbReference type="InterPro" id="IPR036259">
    <property type="entry name" value="MFS_trans_sf"/>
</dbReference>
<dbReference type="Gene3D" id="1.20.1250.20">
    <property type="entry name" value="MFS general substrate transporter like domains"/>
    <property type="match status" value="2"/>
</dbReference>
<comment type="subcellular location">
    <subcellularLocation>
        <location evidence="1">Cell membrane</location>
        <topology evidence="1">Multi-pass membrane protein</topology>
    </subcellularLocation>
</comment>
<gene>
    <name evidence="9" type="ORF">R55214_HHFBAMCI_00042</name>
</gene>
<evidence type="ECO:0000256" key="3">
    <source>
        <dbReference type="ARBA" id="ARBA00022475"/>
    </source>
</evidence>
<evidence type="ECO:0000256" key="7">
    <source>
        <dbReference type="SAM" id="Phobius"/>
    </source>
</evidence>
<feature type="domain" description="Major facilitator superfamily (MFS) profile" evidence="8">
    <location>
        <begin position="18"/>
        <end position="405"/>
    </location>
</feature>
<dbReference type="PRINTS" id="PR01035">
    <property type="entry name" value="TCRTETA"/>
</dbReference>